<dbReference type="EMBL" id="JACCBJ010000001">
    <property type="protein sequence ID" value="NYD75556.1"/>
    <property type="molecule type" value="Genomic_DNA"/>
</dbReference>
<dbReference type="AlphaFoldDB" id="A0A852T1R1"/>
<keyword evidence="2" id="KW-1133">Transmembrane helix</keyword>
<feature type="compositionally biased region" description="Low complexity" evidence="1">
    <location>
        <begin position="99"/>
        <end position="112"/>
    </location>
</feature>
<evidence type="ECO:0000313" key="4">
    <source>
        <dbReference type="Proteomes" id="UP000589620"/>
    </source>
</evidence>
<evidence type="ECO:0000313" key="3">
    <source>
        <dbReference type="EMBL" id="NYD75556.1"/>
    </source>
</evidence>
<dbReference type="Proteomes" id="UP000589620">
    <property type="component" value="Unassembled WGS sequence"/>
</dbReference>
<feature type="transmembrane region" description="Helical" evidence="2">
    <location>
        <begin position="7"/>
        <end position="26"/>
    </location>
</feature>
<keyword evidence="4" id="KW-1185">Reference proteome</keyword>
<evidence type="ECO:0000256" key="1">
    <source>
        <dbReference type="SAM" id="MobiDB-lite"/>
    </source>
</evidence>
<comment type="caution">
    <text evidence="3">The sequence shown here is derived from an EMBL/GenBank/DDBJ whole genome shotgun (WGS) entry which is preliminary data.</text>
</comment>
<name>A0A852T1R1_9MICO</name>
<dbReference type="Pfam" id="PF14012">
    <property type="entry name" value="DUF4229"/>
    <property type="match status" value="1"/>
</dbReference>
<accession>A0A852T1R1</accession>
<feature type="transmembrane region" description="Helical" evidence="2">
    <location>
        <begin position="32"/>
        <end position="51"/>
    </location>
</feature>
<proteinExistence type="predicted"/>
<dbReference type="InterPro" id="IPR025323">
    <property type="entry name" value="DUF4229"/>
</dbReference>
<keyword evidence="2" id="KW-0472">Membrane</keyword>
<feature type="compositionally biased region" description="Basic and acidic residues" evidence="1">
    <location>
        <begin position="113"/>
        <end position="132"/>
    </location>
</feature>
<keyword evidence="2" id="KW-0812">Transmembrane</keyword>
<reference evidence="3 4" key="1">
    <citation type="submission" date="2020-07" db="EMBL/GenBank/DDBJ databases">
        <title>Sequencing the genomes of 1000 actinobacteria strains.</title>
        <authorList>
            <person name="Klenk H.-P."/>
        </authorList>
    </citation>
    <scope>NUCLEOTIDE SEQUENCE [LARGE SCALE GENOMIC DNA]</scope>
    <source>
        <strain evidence="3 4">DSM 23871</strain>
    </source>
</reference>
<feature type="compositionally biased region" description="Acidic residues" evidence="1">
    <location>
        <begin position="75"/>
        <end position="84"/>
    </location>
</feature>
<organism evidence="3 4">
    <name type="scientific">Leifsonia soli</name>
    <dbReference type="NCBI Taxonomy" id="582665"/>
    <lineage>
        <taxon>Bacteria</taxon>
        <taxon>Bacillati</taxon>
        <taxon>Actinomycetota</taxon>
        <taxon>Actinomycetes</taxon>
        <taxon>Micrococcales</taxon>
        <taxon>Microbacteriaceae</taxon>
        <taxon>Leifsonia</taxon>
    </lineage>
</organism>
<dbReference type="RefSeq" id="WP_343037299.1">
    <property type="nucleotide sequence ID" value="NZ_BAAAPX010000001.1"/>
</dbReference>
<protein>
    <recommendedName>
        <fullName evidence="5">DUF4229 domain-containing protein</fullName>
    </recommendedName>
</protein>
<feature type="region of interest" description="Disordered" evidence="1">
    <location>
        <begin position="68"/>
        <end position="132"/>
    </location>
</feature>
<evidence type="ECO:0000256" key="2">
    <source>
        <dbReference type="SAM" id="Phobius"/>
    </source>
</evidence>
<evidence type="ECO:0008006" key="5">
    <source>
        <dbReference type="Google" id="ProtNLM"/>
    </source>
</evidence>
<sequence length="132" mass="14227">MKRIPSWITYTVLRLLVFAVPLVILLLVGLVWWLAVIAAALIGLCLSYIFLSRPRNAVSADLYAVRHREKPVRSEDDDVEDAAVDDAAVGDPATDRPATDGAAVQDAAAADAPADHAAADHSTAEPQERKRD</sequence>
<gene>
    <name evidence="3" type="ORF">BJ963_003075</name>
</gene>